<gene>
    <name evidence="2" type="ORF">COX83_04900</name>
</gene>
<dbReference type="Proteomes" id="UP000230078">
    <property type="component" value="Unassembled WGS sequence"/>
</dbReference>
<feature type="transmembrane region" description="Helical" evidence="1">
    <location>
        <begin position="6"/>
        <end position="26"/>
    </location>
</feature>
<sequence>MNNTKYNLISGVIISVIFVITSIFLFSRSEYGLGVILILSLLVLHKVDALTELAFSISNGVQAKFQTSLEKIEENIKENNEPITNQNFASFRNVETKILSELQKRYGGEMKTLVHFMYGELDKPEFRYTPDGSLQTKDTLYFFEIKYILKPEFAKIIVDNTVKYLSEVYKKLLPNIGDKKFVIKLILASGDDISDMTFDIPDGVDIEFFKV</sequence>
<accession>A0A2M7V1M2</accession>
<keyword evidence="1" id="KW-0812">Transmembrane</keyword>
<evidence type="ECO:0000313" key="3">
    <source>
        <dbReference type="Proteomes" id="UP000230078"/>
    </source>
</evidence>
<dbReference type="EMBL" id="PFPI01000066">
    <property type="protein sequence ID" value="PIZ92205.1"/>
    <property type="molecule type" value="Genomic_DNA"/>
</dbReference>
<keyword evidence="1" id="KW-1133">Transmembrane helix</keyword>
<organism evidence="2 3">
    <name type="scientific">Candidatus Magasanikbacteria bacterium CG_4_10_14_0_2_um_filter_41_31</name>
    <dbReference type="NCBI Taxonomy" id="1974639"/>
    <lineage>
        <taxon>Bacteria</taxon>
        <taxon>Candidatus Magasanikiibacteriota</taxon>
    </lineage>
</organism>
<keyword evidence="1" id="KW-0472">Membrane</keyword>
<evidence type="ECO:0000256" key="1">
    <source>
        <dbReference type="SAM" id="Phobius"/>
    </source>
</evidence>
<evidence type="ECO:0000313" key="2">
    <source>
        <dbReference type="EMBL" id="PIZ92205.1"/>
    </source>
</evidence>
<dbReference type="AlphaFoldDB" id="A0A2M7V1M2"/>
<reference evidence="3" key="1">
    <citation type="submission" date="2017-09" db="EMBL/GenBank/DDBJ databases">
        <title>Depth-based differentiation of microbial function through sediment-hosted aquifers and enrichment of novel symbionts in the deep terrestrial subsurface.</title>
        <authorList>
            <person name="Probst A.J."/>
            <person name="Ladd B."/>
            <person name="Jarett J.K."/>
            <person name="Geller-Mcgrath D.E."/>
            <person name="Sieber C.M.K."/>
            <person name="Emerson J.B."/>
            <person name="Anantharaman K."/>
            <person name="Thomas B.C."/>
            <person name="Malmstrom R."/>
            <person name="Stieglmeier M."/>
            <person name="Klingl A."/>
            <person name="Woyke T."/>
            <person name="Ryan C.M."/>
            <person name="Banfield J.F."/>
        </authorList>
    </citation>
    <scope>NUCLEOTIDE SEQUENCE [LARGE SCALE GENOMIC DNA]</scope>
</reference>
<protein>
    <submittedName>
        <fullName evidence="2">Uncharacterized protein</fullName>
    </submittedName>
</protein>
<name>A0A2M7V1M2_9BACT</name>
<proteinExistence type="predicted"/>
<comment type="caution">
    <text evidence="2">The sequence shown here is derived from an EMBL/GenBank/DDBJ whole genome shotgun (WGS) entry which is preliminary data.</text>
</comment>